<dbReference type="EMBL" id="CP126446">
    <property type="protein sequence ID" value="WIF99491.1"/>
    <property type="molecule type" value="Genomic_DNA"/>
</dbReference>
<accession>A0ABY8V6K6</accession>
<dbReference type="RefSeq" id="WP_231415757.1">
    <property type="nucleotide sequence ID" value="NZ_CP126446.1"/>
</dbReference>
<evidence type="ECO:0000256" key="1">
    <source>
        <dbReference type="SAM" id="SignalP"/>
    </source>
</evidence>
<protein>
    <submittedName>
        <fullName evidence="2">DUF3221 domain-containing protein</fullName>
    </submittedName>
</protein>
<dbReference type="PROSITE" id="PS51257">
    <property type="entry name" value="PROKAR_LIPOPROTEIN"/>
    <property type="match status" value="1"/>
</dbReference>
<name>A0ABY8V6K6_9BACI</name>
<feature type="signal peptide" evidence="1">
    <location>
        <begin position="1"/>
        <end position="19"/>
    </location>
</feature>
<dbReference type="InterPro" id="IPR021598">
    <property type="entry name" value="DUF3221"/>
</dbReference>
<keyword evidence="1" id="KW-0732">Signal</keyword>
<dbReference type="Pfam" id="PF11518">
    <property type="entry name" value="DUF3221"/>
    <property type="match status" value="1"/>
</dbReference>
<evidence type="ECO:0000313" key="3">
    <source>
        <dbReference type="Proteomes" id="UP001236652"/>
    </source>
</evidence>
<dbReference type="Proteomes" id="UP001236652">
    <property type="component" value="Chromosome"/>
</dbReference>
<keyword evidence="3" id="KW-1185">Reference proteome</keyword>
<sequence length="167" mass="18507">MRKGLFLMCCLLLMSLLIAGCHSSDDSVNQDMEKPSSAWYVMDKNDSKILVVKSNPKDVNNNGGYDAIWGSGDIEGVSIGDRVDIKVEGSVMESYPPQGKFGEVEILSEEKPEGATLSKSEALRKALSNMEHRLKMVEAIDFIEEKDMWSVKLQDGDEVLEVSVDDE</sequence>
<reference evidence="2 3" key="1">
    <citation type="submission" date="2023-05" db="EMBL/GenBank/DDBJ databases">
        <title>Comparative genomics reveals the evidence of polycyclic aromatic hydrocarbons degradation in moderately halophilic genus Pontibacillus.</title>
        <authorList>
            <person name="Yang H."/>
            <person name="Qian Z."/>
        </authorList>
    </citation>
    <scope>NUCLEOTIDE SEQUENCE [LARGE SCALE GENOMIC DNA]</scope>
    <source>
        <strain evidence="3">HN14</strain>
    </source>
</reference>
<evidence type="ECO:0000313" key="2">
    <source>
        <dbReference type="EMBL" id="WIF99491.1"/>
    </source>
</evidence>
<organism evidence="2 3">
    <name type="scientific">Pontibacillus chungwhensis</name>
    <dbReference type="NCBI Taxonomy" id="265426"/>
    <lineage>
        <taxon>Bacteria</taxon>
        <taxon>Bacillati</taxon>
        <taxon>Bacillota</taxon>
        <taxon>Bacilli</taxon>
        <taxon>Bacillales</taxon>
        <taxon>Bacillaceae</taxon>
        <taxon>Pontibacillus</taxon>
    </lineage>
</organism>
<gene>
    <name evidence="2" type="ORF">QNI29_07490</name>
</gene>
<proteinExistence type="predicted"/>
<feature type="chain" id="PRO_5045544575" evidence="1">
    <location>
        <begin position="20"/>
        <end position="167"/>
    </location>
</feature>